<keyword evidence="1" id="KW-1133">Transmembrane helix</keyword>
<dbReference type="AlphaFoldDB" id="A0A7V1LYS4"/>
<dbReference type="PANTHER" id="PTHR21530">
    <property type="entry name" value="PHEROMONE SHUTDOWN PROTEIN"/>
    <property type="match status" value="1"/>
</dbReference>
<sequence>MSENINNYGPDVDFINVDDRRYIIIGTAHISRESADLVRKVIEAEQPDTVCVELDPQRYKALAEQKKWQNLDLKTVIREKQLTTLLINLLLGSYQKRMGEKLGVTPGLELLEATNAAKENDIPVELCDRDVRITLRRAWAALSFWEKMQFMSSVMASAFSDEEISEEKLAEIKQKDALNEMMREMGEAMPRLKKSIIDERDAYIAEKMRQAKGQTIVSVVGAGHKAGIIELLQSGRDVNLEEIEVIPPPSVWPKIVGWGIPVVILASIGWIGYDKGLAEAGDNALFWFLVNGIPSALGVIAALGHPWAVLSAFLGAPFTSLSPLIGAGYVAAFVQAYFKPPVVHEFQSVSEDAGKPLMWWKNRLLRIFLVFILSGLGSFLGTWLGVGKIVSAIF</sequence>
<dbReference type="Proteomes" id="UP000886005">
    <property type="component" value="Unassembled WGS sequence"/>
</dbReference>
<feature type="transmembrane region" description="Helical" evidence="1">
    <location>
        <begin position="255"/>
        <end position="273"/>
    </location>
</feature>
<keyword evidence="1" id="KW-0812">Transmembrane</keyword>
<keyword evidence="1" id="KW-0472">Membrane</keyword>
<dbReference type="PANTHER" id="PTHR21530:SF7">
    <property type="entry name" value="TRAB DOMAIN-CONTAINING PROTEIN"/>
    <property type="match status" value="1"/>
</dbReference>
<comment type="caution">
    <text evidence="2">The sequence shown here is derived from an EMBL/GenBank/DDBJ whole genome shotgun (WGS) entry which is preliminary data.</text>
</comment>
<evidence type="ECO:0000313" key="2">
    <source>
        <dbReference type="EMBL" id="HED10064.1"/>
    </source>
</evidence>
<evidence type="ECO:0000256" key="1">
    <source>
        <dbReference type="SAM" id="Phobius"/>
    </source>
</evidence>
<dbReference type="NCBIfam" id="TIGR00261">
    <property type="entry name" value="traB"/>
    <property type="match status" value="1"/>
</dbReference>
<dbReference type="InterPro" id="IPR046345">
    <property type="entry name" value="TraB_PrgY-like"/>
</dbReference>
<dbReference type="Pfam" id="PF01963">
    <property type="entry name" value="TraB_PrgY_gumN"/>
    <property type="match status" value="1"/>
</dbReference>
<proteinExistence type="predicted"/>
<dbReference type="CDD" id="cd14726">
    <property type="entry name" value="TraB_PrgY-like"/>
    <property type="match status" value="1"/>
</dbReference>
<dbReference type="EMBL" id="DRLD01000145">
    <property type="protein sequence ID" value="HED10064.1"/>
    <property type="molecule type" value="Genomic_DNA"/>
</dbReference>
<dbReference type="InterPro" id="IPR002816">
    <property type="entry name" value="TraB/PrgY/GumN_fam"/>
</dbReference>
<gene>
    <name evidence="2" type="ORF">ENJ10_05205</name>
</gene>
<organism evidence="2">
    <name type="scientific">Caldithrix abyssi</name>
    <dbReference type="NCBI Taxonomy" id="187145"/>
    <lineage>
        <taxon>Bacteria</taxon>
        <taxon>Pseudomonadati</taxon>
        <taxon>Calditrichota</taxon>
        <taxon>Calditrichia</taxon>
        <taxon>Calditrichales</taxon>
        <taxon>Calditrichaceae</taxon>
        <taxon>Caldithrix</taxon>
    </lineage>
</organism>
<reference evidence="2" key="1">
    <citation type="journal article" date="2020" name="mSystems">
        <title>Genome- and Community-Level Interaction Insights into Carbon Utilization and Element Cycling Functions of Hydrothermarchaeota in Hydrothermal Sediment.</title>
        <authorList>
            <person name="Zhou Z."/>
            <person name="Liu Y."/>
            <person name="Xu W."/>
            <person name="Pan J."/>
            <person name="Luo Z.H."/>
            <person name="Li M."/>
        </authorList>
    </citation>
    <scope>NUCLEOTIDE SEQUENCE [LARGE SCALE GENOMIC DNA]</scope>
    <source>
        <strain evidence="2">HyVt-456</strain>
    </source>
</reference>
<feature type="transmembrane region" description="Helical" evidence="1">
    <location>
        <begin position="320"/>
        <end position="338"/>
    </location>
</feature>
<name>A0A7V1LYS4_CALAY</name>
<protein>
    <submittedName>
        <fullName evidence="2">TraB/GumN family protein</fullName>
    </submittedName>
</protein>
<feature type="transmembrane region" description="Helical" evidence="1">
    <location>
        <begin position="285"/>
        <end position="308"/>
    </location>
</feature>
<dbReference type="InterPro" id="IPR005230">
    <property type="entry name" value="TraB_bac"/>
</dbReference>
<accession>A0A7V1LYS4</accession>
<feature type="transmembrane region" description="Helical" evidence="1">
    <location>
        <begin position="364"/>
        <end position="386"/>
    </location>
</feature>